<dbReference type="GeneID" id="28823498"/>
<dbReference type="KEGG" id="psco:LY89DRAFT_678798"/>
<protein>
    <submittedName>
        <fullName evidence="2">Uncharacterized protein</fullName>
    </submittedName>
</protein>
<evidence type="ECO:0000313" key="3">
    <source>
        <dbReference type="Proteomes" id="UP000070700"/>
    </source>
</evidence>
<reference evidence="2 3" key="1">
    <citation type="submission" date="2015-10" db="EMBL/GenBank/DDBJ databases">
        <title>Full genome of DAOMC 229536 Phialocephala scopiformis, a fungal endophyte of spruce producing the potent anti-insectan compound rugulosin.</title>
        <authorList>
            <consortium name="DOE Joint Genome Institute"/>
            <person name="Walker A.K."/>
            <person name="Frasz S.L."/>
            <person name="Seifert K.A."/>
            <person name="Miller J.D."/>
            <person name="Mondo S.J."/>
            <person name="Labutti K."/>
            <person name="Lipzen A."/>
            <person name="Dockter R."/>
            <person name="Kennedy M."/>
            <person name="Grigoriev I.V."/>
            <person name="Spatafora J.W."/>
        </authorList>
    </citation>
    <scope>NUCLEOTIDE SEQUENCE [LARGE SCALE GENOMIC DNA]</scope>
    <source>
        <strain evidence="2 3">CBS 120377</strain>
    </source>
</reference>
<sequence length="300" mass="32208">MQPLPTTLLSLILSISATHASSATNPIYLTNYTTAPALSLSLTPSTFFTVPGLNGTYPITAQALLSPLSKTTYPFSIAVRDFQNVKKPHFSTTQTLVWINASTIDASGVNDQKVVQGWDNCLLFFTNVSASANSAGQGDDGSCGETLGSACVGDLEMAVRRNSTTGGRCEDLFVETLPASCEGKLGVEVVAANLTYNNQSYYPLLEVQTPLHRWDNSTYLQVASETLWPFVWWQSLNAVGDTMFNGSIFVNATARTMGCLRATTRYNATTSEASELAGMGGGRQWVVVAGLAVWTAWNLS</sequence>
<feature type="chain" id="PRO_5007287772" evidence="1">
    <location>
        <begin position="24"/>
        <end position="300"/>
    </location>
</feature>
<accession>A0A132B240</accession>
<proteinExistence type="predicted"/>
<feature type="signal peptide" evidence="1">
    <location>
        <begin position="1"/>
        <end position="23"/>
    </location>
</feature>
<dbReference type="Proteomes" id="UP000070700">
    <property type="component" value="Unassembled WGS sequence"/>
</dbReference>
<keyword evidence="1" id="KW-0732">Signal</keyword>
<organism evidence="2 3">
    <name type="scientific">Mollisia scopiformis</name>
    <name type="common">Conifer needle endophyte fungus</name>
    <name type="synonym">Phialocephala scopiformis</name>
    <dbReference type="NCBI Taxonomy" id="149040"/>
    <lineage>
        <taxon>Eukaryota</taxon>
        <taxon>Fungi</taxon>
        <taxon>Dikarya</taxon>
        <taxon>Ascomycota</taxon>
        <taxon>Pezizomycotina</taxon>
        <taxon>Leotiomycetes</taxon>
        <taxon>Helotiales</taxon>
        <taxon>Mollisiaceae</taxon>
        <taxon>Mollisia</taxon>
    </lineage>
</organism>
<name>A0A132B240_MOLSC</name>
<dbReference type="OrthoDB" id="3520854at2759"/>
<gene>
    <name evidence="2" type="ORF">LY89DRAFT_678798</name>
</gene>
<evidence type="ECO:0000256" key="1">
    <source>
        <dbReference type="SAM" id="SignalP"/>
    </source>
</evidence>
<dbReference type="AlphaFoldDB" id="A0A132B240"/>
<dbReference type="RefSeq" id="XP_018060736.1">
    <property type="nucleotide sequence ID" value="XM_018213772.1"/>
</dbReference>
<keyword evidence="3" id="KW-1185">Reference proteome</keyword>
<dbReference type="EMBL" id="KQ947447">
    <property type="protein sequence ID" value="KUJ06381.1"/>
    <property type="molecule type" value="Genomic_DNA"/>
</dbReference>
<evidence type="ECO:0000313" key="2">
    <source>
        <dbReference type="EMBL" id="KUJ06381.1"/>
    </source>
</evidence>
<dbReference type="InParanoid" id="A0A132B240"/>